<feature type="transmembrane region" description="Helical" evidence="6">
    <location>
        <begin position="500"/>
        <end position="520"/>
    </location>
</feature>
<feature type="transmembrane region" description="Helical" evidence="6">
    <location>
        <begin position="527"/>
        <end position="548"/>
    </location>
</feature>
<dbReference type="PANTHER" id="PTHR33406:SF13">
    <property type="entry name" value="MEMBRANE PROTEIN YDFJ"/>
    <property type="match status" value="1"/>
</dbReference>
<feature type="transmembrane region" description="Helical" evidence="6">
    <location>
        <begin position="228"/>
        <end position="248"/>
    </location>
</feature>
<dbReference type="InterPro" id="IPR000731">
    <property type="entry name" value="SSD"/>
</dbReference>
<evidence type="ECO:0000259" key="7">
    <source>
        <dbReference type="PROSITE" id="PS50156"/>
    </source>
</evidence>
<feature type="transmembrane region" description="Helical" evidence="6">
    <location>
        <begin position="174"/>
        <end position="193"/>
    </location>
</feature>
<comment type="caution">
    <text evidence="8">The sequence shown here is derived from an EMBL/GenBank/DDBJ whole genome shotgun (WGS) entry which is preliminary data.</text>
</comment>
<feature type="domain" description="SSD" evidence="7">
    <location>
        <begin position="193"/>
        <end position="322"/>
    </location>
</feature>
<dbReference type="GO" id="GO:0005886">
    <property type="term" value="C:plasma membrane"/>
    <property type="evidence" value="ECO:0007669"/>
    <property type="project" value="UniProtKB-SubCell"/>
</dbReference>
<evidence type="ECO:0000256" key="6">
    <source>
        <dbReference type="SAM" id="Phobius"/>
    </source>
</evidence>
<dbReference type="InterPro" id="IPR004869">
    <property type="entry name" value="MMPL_dom"/>
</dbReference>
<evidence type="ECO:0000256" key="3">
    <source>
        <dbReference type="ARBA" id="ARBA00022692"/>
    </source>
</evidence>
<gene>
    <name evidence="8" type="ORF">B9D04_05735</name>
</gene>
<dbReference type="EMBL" id="NDXJ01000008">
    <property type="protein sequence ID" value="OSP89421.1"/>
    <property type="molecule type" value="Genomic_DNA"/>
</dbReference>
<dbReference type="InterPro" id="IPR050545">
    <property type="entry name" value="Mycobact_MmpL"/>
</dbReference>
<name>A0A1X4JL03_9LACO</name>
<feature type="transmembrane region" description="Helical" evidence="6">
    <location>
        <begin position="20"/>
        <end position="41"/>
    </location>
</feature>
<feature type="transmembrane region" description="Helical" evidence="6">
    <location>
        <begin position="269"/>
        <end position="294"/>
    </location>
</feature>
<feature type="transmembrane region" description="Helical" evidence="6">
    <location>
        <begin position="568"/>
        <end position="589"/>
    </location>
</feature>
<dbReference type="Pfam" id="PF03176">
    <property type="entry name" value="MMPL"/>
    <property type="match status" value="2"/>
</dbReference>
<dbReference type="AlphaFoldDB" id="A0A1X4JL03"/>
<organism evidence="8 9">
    <name type="scientific">Weissella cibaria</name>
    <dbReference type="NCBI Taxonomy" id="137591"/>
    <lineage>
        <taxon>Bacteria</taxon>
        <taxon>Bacillati</taxon>
        <taxon>Bacillota</taxon>
        <taxon>Bacilli</taxon>
        <taxon>Lactobacillales</taxon>
        <taxon>Lactobacillaceae</taxon>
        <taxon>Weissella</taxon>
    </lineage>
</organism>
<feature type="transmembrane region" description="Helical" evidence="6">
    <location>
        <begin position="354"/>
        <end position="371"/>
    </location>
</feature>
<dbReference type="Proteomes" id="UP000193588">
    <property type="component" value="Unassembled WGS sequence"/>
</dbReference>
<dbReference type="SUPFAM" id="SSF82866">
    <property type="entry name" value="Multidrug efflux transporter AcrB transmembrane domain"/>
    <property type="match status" value="2"/>
</dbReference>
<sequence>MSRFLLWYAHKVKKHPKSILGLGLLVVVMMTVFGIGFGGSLSSEGMTIDNTPAQKAADIVSKNYHSSTSGAQAQIILKAKESLKNKNNVARITDIKNKIQRQEDVQTVMTPDQLFNYAQHDKVAYITVTFNTKAITEKQSTALTKVVNMYRASNFEVELSGIASNIEVSETPEVIGIGIAFIILVITFGSFLIAGLPIISALLGLITGLAGIFGVARFTDVASYDLSLAAMVSLAVGIDYALFMVARYRDEYVKTNSDKAIYMALTKTGPAIIFAAATIIVALLGMSALGIGFLGVMGAVSALSVLMVVLVAFLVVPSVLVLFPSLGRRRKVTFNKAIKPAGWFAKLLNKHSRVTMAVAILSLLLIAIPASRMQLGLPNDGSKPRETTERKAFDIKAEAYGAGNDAMLVTVIENANYKKVHNFEKQLNKLDTIQSVSPAIMSANQKYLMYTITPKTEANDHRTQALVQKIRELESTVHVPIYVTGQTAANIDISNKLQSALPKFLIIIVAFAFILLTVAFRSILIPLIAVGGFVLSLLATLGVVVLTIQDGHFGDLLNLPGKSSVLNFLPVLVVGILFGLAMDYEVFLVSRIREGYLVHRDNARAVENGLRDTGSVIIAAAFIMISVFASFVFTDEIIIQSMGLALAAGVFFDAFIVRLLIVPASINIFGKYNWYLPKWLDKILPHLDIE</sequence>
<keyword evidence="4 6" id="KW-1133">Transmembrane helix</keyword>
<feature type="transmembrane region" description="Helical" evidence="6">
    <location>
        <begin position="637"/>
        <end position="661"/>
    </location>
</feature>
<evidence type="ECO:0000256" key="5">
    <source>
        <dbReference type="ARBA" id="ARBA00023136"/>
    </source>
</evidence>
<comment type="subcellular location">
    <subcellularLocation>
        <location evidence="1">Cell membrane</location>
        <topology evidence="1">Multi-pass membrane protein</topology>
    </subcellularLocation>
</comment>
<protein>
    <recommendedName>
        <fullName evidence="7">SSD domain-containing protein</fullName>
    </recommendedName>
</protein>
<proteinExistence type="predicted"/>
<feature type="transmembrane region" description="Helical" evidence="6">
    <location>
        <begin position="610"/>
        <end position="631"/>
    </location>
</feature>
<keyword evidence="5 6" id="KW-0472">Membrane</keyword>
<feature type="transmembrane region" description="Helical" evidence="6">
    <location>
        <begin position="198"/>
        <end position="216"/>
    </location>
</feature>
<feature type="transmembrane region" description="Helical" evidence="6">
    <location>
        <begin position="300"/>
        <end position="323"/>
    </location>
</feature>
<dbReference type="RefSeq" id="WP_085638687.1">
    <property type="nucleotide sequence ID" value="NZ_JABXJP010000009.1"/>
</dbReference>
<dbReference type="Gene3D" id="1.20.1640.10">
    <property type="entry name" value="Multidrug efflux transporter AcrB transmembrane domain"/>
    <property type="match status" value="2"/>
</dbReference>
<dbReference type="PROSITE" id="PS50156">
    <property type="entry name" value="SSD"/>
    <property type="match status" value="1"/>
</dbReference>
<evidence type="ECO:0000256" key="2">
    <source>
        <dbReference type="ARBA" id="ARBA00022475"/>
    </source>
</evidence>
<keyword evidence="3 6" id="KW-0812">Transmembrane</keyword>
<accession>A0A1X4JL03</accession>
<evidence type="ECO:0000313" key="8">
    <source>
        <dbReference type="EMBL" id="OSP89421.1"/>
    </source>
</evidence>
<dbReference type="PANTHER" id="PTHR33406">
    <property type="entry name" value="MEMBRANE PROTEIN MJ1562-RELATED"/>
    <property type="match status" value="1"/>
</dbReference>
<evidence type="ECO:0000256" key="4">
    <source>
        <dbReference type="ARBA" id="ARBA00022989"/>
    </source>
</evidence>
<reference evidence="8 9" key="1">
    <citation type="submission" date="2017-04" db="EMBL/GenBank/DDBJ databases">
        <title>The genome sequence of Weissella cibaria isolated from wild Drosophila.</title>
        <authorList>
            <person name="Ricks N.J."/>
            <person name="Carroll C."/>
            <person name="Walters A."/>
            <person name="Newell P.D."/>
            <person name="Chaston J.M."/>
        </authorList>
    </citation>
    <scope>NUCLEOTIDE SEQUENCE [LARGE SCALE GENOMIC DNA]</scope>
    <source>
        <strain evidence="8 9">DmW_103</strain>
    </source>
</reference>
<evidence type="ECO:0000256" key="1">
    <source>
        <dbReference type="ARBA" id="ARBA00004651"/>
    </source>
</evidence>
<evidence type="ECO:0000313" key="9">
    <source>
        <dbReference type="Proteomes" id="UP000193588"/>
    </source>
</evidence>
<keyword evidence="2" id="KW-1003">Cell membrane</keyword>